<accession>A0A5K7X6K5</accession>
<dbReference type="Pfam" id="PF13180">
    <property type="entry name" value="PDZ_2"/>
    <property type="match status" value="1"/>
</dbReference>
<dbReference type="SUPFAM" id="SSF50156">
    <property type="entry name" value="PDZ domain-like"/>
    <property type="match status" value="1"/>
</dbReference>
<reference evidence="5" key="1">
    <citation type="submission" date="2019-10" db="EMBL/GenBank/DDBJ databases">
        <title>Lacipirellula parvula gen. nov., sp. nov., representing a lineage of planctomycetes widespread in freshwater anoxic habitats, and description of the family Lacipirellulaceae.</title>
        <authorList>
            <person name="Dedysh S.N."/>
            <person name="Kulichevskaya I.S."/>
            <person name="Beletsky A.V."/>
            <person name="Rakitin A.L."/>
            <person name="Mardanov A.V."/>
            <person name="Ivanova A.A."/>
            <person name="Saltykova V.X."/>
            <person name="Rijpstra W.I.C."/>
            <person name="Sinninghe Damste J.S."/>
            <person name="Ravin N.V."/>
        </authorList>
    </citation>
    <scope>NUCLEOTIDE SEQUENCE [LARGE SCALE GENOMIC DNA]</scope>
    <source>
        <strain evidence="5">PX69</strain>
    </source>
</reference>
<evidence type="ECO:0000256" key="2">
    <source>
        <dbReference type="SAM" id="SignalP"/>
    </source>
</evidence>
<dbReference type="EMBL" id="AP021861">
    <property type="protein sequence ID" value="BBO32354.1"/>
    <property type="molecule type" value="Genomic_DNA"/>
</dbReference>
<feature type="signal peptide" evidence="2">
    <location>
        <begin position="1"/>
        <end position="35"/>
    </location>
</feature>
<name>A0A5K7X6K5_9BACT</name>
<protein>
    <recommendedName>
        <fullName evidence="3">PDZ domain-containing protein</fullName>
    </recommendedName>
</protein>
<evidence type="ECO:0000313" key="5">
    <source>
        <dbReference type="Proteomes" id="UP000326837"/>
    </source>
</evidence>
<feature type="compositionally biased region" description="Pro residues" evidence="1">
    <location>
        <begin position="388"/>
        <end position="397"/>
    </location>
</feature>
<feature type="domain" description="PDZ" evidence="3">
    <location>
        <begin position="257"/>
        <end position="335"/>
    </location>
</feature>
<organism evidence="4 5">
    <name type="scientific">Lacipirellula parvula</name>
    <dbReference type="NCBI Taxonomy" id="2650471"/>
    <lineage>
        <taxon>Bacteria</taxon>
        <taxon>Pseudomonadati</taxon>
        <taxon>Planctomycetota</taxon>
        <taxon>Planctomycetia</taxon>
        <taxon>Pirellulales</taxon>
        <taxon>Lacipirellulaceae</taxon>
        <taxon>Lacipirellula</taxon>
    </lineage>
</organism>
<keyword evidence="2" id="KW-0732">Signal</keyword>
<feature type="region of interest" description="Disordered" evidence="1">
    <location>
        <begin position="44"/>
        <end position="63"/>
    </location>
</feature>
<feature type="region of interest" description="Disordered" evidence="1">
    <location>
        <begin position="349"/>
        <end position="397"/>
    </location>
</feature>
<dbReference type="Proteomes" id="UP000326837">
    <property type="component" value="Chromosome"/>
</dbReference>
<evidence type="ECO:0000256" key="1">
    <source>
        <dbReference type="SAM" id="MobiDB-lite"/>
    </source>
</evidence>
<dbReference type="AlphaFoldDB" id="A0A5K7X6K5"/>
<dbReference type="InterPro" id="IPR036034">
    <property type="entry name" value="PDZ_sf"/>
</dbReference>
<sequence length="397" mass="42092">MKGFQLRSALRSLRRAWLLAGGLVASLFAAPLAVAQAPDVQAEIAKQGESPAEPEPAAAPEAPPEVAAAIKQLEGDQYAARQAAQRTLIAIGAPALEPTAQAAAKGGLETSTRAAHILWAWADSADQTLAIPALEKLATLAQRPVEAAEAQRRLADLREAAAIAAIKELGGFVEMDRTFAMMGAYGTPLQITLNKDWKGGAEGLKHIALIRNATTLSVHGAPLGDEALPELEKLANVKRMEFFGQKFTPELVDKSREKLPATLIDIRKGGARLGIRGLDAQEIVADSPAAKAGLIIGDKITAFEGKPIATFEELTAAISDRMPGDTVTIKFTRAGEERETKVTFDRWGDKAGAGRALPDAPPSEQGLFGPVPRITPLQRVPFDDRPTPTSPSDPLPK</sequence>
<gene>
    <name evidence="4" type="ORF">PLANPX_1966</name>
</gene>
<evidence type="ECO:0000313" key="4">
    <source>
        <dbReference type="EMBL" id="BBO32354.1"/>
    </source>
</evidence>
<feature type="chain" id="PRO_5025027123" description="PDZ domain-containing protein" evidence="2">
    <location>
        <begin position="36"/>
        <end position="397"/>
    </location>
</feature>
<proteinExistence type="predicted"/>
<dbReference type="SMART" id="SM00228">
    <property type="entry name" value="PDZ"/>
    <property type="match status" value="1"/>
</dbReference>
<dbReference type="InterPro" id="IPR001478">
    <property type="entry name" value="PDZ"/>
</dbReference>
<evidence type="ECO:0000259" key="3">
    <source>
        <dbReference type="SMART" id="SM00228"/>
    </source>
</evidence>
<dbReference type="Gene3D" id="2.30.42.10">
    <property type="match status" value="1"/>
</dbReference>
<keyword evidence="5" id="KW-1185">Reference proteome</keyword>
<dbReference type="KEGG" id="lpav:PLANPX_1966"/>